<proteinExistence type="predicted"/>
<evidence type="ECO:0000259" key="2">
    <source>
        <dbReference type="Pfam" id="PF08268"/>
    </source>
</evidence>
<name>A0AAD8QHX7_LOLMU</name>
<accession>A0AAD8QHX7</accession>
<feature type="domain" description="F-box" evidence="1">
    <location>
        <begin position="120"/>
        <end position="147"/>
    </location>
</feature>
<dbReference type="PANTHER" id="PTHR31672:SF2">
    <property type="entry name" value="F-BOX DOMAIN-CONTAINING PROTEIN"/>
    <property type="match status" value="1"/>
</dbReference>
<dbReference type="EMBL" id="JAUUTY010000357">
    <property type="protein sequence ID" value="KAK1601737.1"/>
    <property type="molecule type" value="Genomic_DNA"/>
</dbReference>
<dbReference type="InterPro" id="IPR001810">
    <property type="entry name" value="F-box_dom"/>
</dbReference>
<dbReference type="AlphaFoldDB" id="A0AAD8QHX7"/>
<evidence type="ECO:0000313" key="3">
    <source>
        <dbReference type="EMBL" id="KAK1601737.1"/>
    </source>
</evidence>
<sequence>MEANGGGAGEGLEDELGMVVLPTGWVAWVPAQAVAGGMAAIAAAMAQNGWIPAEAAARTGWVPRPDLLVMGGEEARALAQQHGWISPDARLHRIPAAARRNVPGNMEAYYASMGNPALYLALLCLPAQEIARCRCVCWAWRAIIGSGAFRRHHHDHHFRTPMPLFFLLDPSLAGLNLSAVDARDRVPRPVLRFDRPLNNEVLRVHGSCDGILLLSSGRRLYVCNPCTRRWARLPHLHVDHDIVGFYVITGPGGDSECNVLYHTRRLEPNCQYWIVTLGNDGWTCDVIGRPGPDLPSDELDLVLAKGIAPSYKIPPVFILGSLYWPPKAAQVHNNTDLLIFDTAAQTFSLFTPPTIQAGGKAVPVVARQLFEVDGRLAMTAISYFYPPTLDVWVESHSTTKLWSHQYSIRMPVDEISLNDGCHHNGSVFALAQDRHDLVQCPRVLLQCDHRGAVLQSYRPPPQLPHRWTALSGHTIQESLLQHHRMLPMRDTDAVDGDPPFF</sequence>
<evidence type="ECO:0000313" key="4">
    <source>
        <dbReference type="Proteomes" id="UP001231189"/>
    </source>
</evidence>
<dbReference type="InterPro" id="IPR013187">
    <property type="entry name" value="F-box-assoc_dom_typ3"/>
</dbReference>
<keyword evidence="4" id="KW-1185">Reference proteome</keyword>
<dbReference type="Pfam" id="PF00646">
    <property type="entry name" value="F-box"/>
    <property type="match status" value="1"/>
</dbReference>
<gene>
    <name evidence="3" type="ORF">QYE76_016471</name>
</gene>
<dbReference type="Proteomes" id="UP001231189">
    <property type="component" value="Unassembled WGS sequence"/>
</dbReference>
<dbReference type="Pfam" id="PF08268">
    <property type="entry name" value="FBA_3"/>
    <property type="match status" value="1"/>
</dbReference>
<dbReference type="InterPro" id="IPR017451">
    <property type="entry name" value="F-box-assoc_interact_dom"/>
</dbReference>
<evidence type="ECO:0008006" key="5">
    <source>
        <dbReference type="Google" id="ProtNLM"/>
    </source>
</evidence>
<reference evidence="3" key="1">
    <citation type="submission" date="2023-07" db="EMBL/GenBank/DDBJ databases">
        <title>A chromosome-level genome assembly of Lolium multiflorum.</title>
        <authorList>
            <person name="Chen Y."/>
            <person name="Copetti D."/>
            <person name="Kolliker R."/>
            <person name="Studer B."/>
        </authorList>
    </citation>
    <scope>NUCLEOTIDE SEQUENCE</scope>
    <source>
        <strain evidence="3">02402/16</strain>
        <tissue evidence="3">Leaf</tissue>
    </source>
</reference>
<protein>
    <recommendedName>
        <fullName evidence="5">F-box associated domain-containing protein</fullName>
    </recommendedName>
</protein>
<dbReference type="PANTHER" id="PTHR31672">
    <property type="entry name" value="BNACNNG10540D PROTEIN"/>
    <property type="match status" value="1"/>
</dbReference>
<feature type="domain" description="F-box associated beta-propeller type 3" evidence="2">
    <location>
        <begin position="201"/>
        <end position="415"/>
    </location>
</feature>
<dbReference type="InterPro" id="IPR036047">
    <property type="entry name" value="F-box-like_dom_sf"/>
</dbReference>
<dbReference type="InterPro" id="IPR050796">
    <property type="entry name" value="SCF_F-box_component"/>
</dbReference>
<comment type="caution">
    <text evidence="3">The sequence shown here is derived from an EMBL/GenBank/DDBJ whole genome shotgun (WGS) entry which is preliminary data.</text>
</comment>
<dbReference type="SUPFAM" id="SSF81383">
    <property type="entry name" value="F-box domain"/>
    <property type="match status" value="1"/>
</dbReference>
<dbReference type="NCBIfam" id="TIGR01640">
    <property type="entry name" value="F_box_assoc_1"/>
    <property type="match status" value="1"/>
</dbReference>
<evidence type="ECO:0000259" key="1">
    <source>
        <dbReference type="Pfam" id="PF00646"/>
    </source>
</evidence>
<organism evidence="3 4">
    <name type="scientific">Lolium multiflorum</name>
    <name type="common">Italian ryegrass</name>
    <name type="synonym">Lolium perenne subsp. multiflorum</name>
    <dbReference type="NCBI Taxonomy" id="4521"/>
    <lineage>
        <taxon>Eukaryota</taxon>
        <taxon>Viridiplantae</taxon>
        <taxon>Streptophyta</taxon>
        <taxon>Embryophyta</taxon>
        <taxon>Tracheophyta</taxon>
        <taxon>Spermatophyta</taxon>
        <taxon>Magnoliopsida</taxon>
        <taxon>Liliopsida</taxon>
        <taxon>Poales</taxon>
        <taxon>Poaceae</taxon>
        <taxon>BOP clade</taxon>
        <taxon>Pooideae</taxon>
        <taxon>Poodae</taxon>
        <taxon>Poeae</taxon>
        <taxon>Poeae Chloroplast Group 2 (Poeae type)</taxon>
        <taxon>Loliodinae</taxon>
        <taxon>Loliinae</taxon>
        <taxon>Lolium</taxon>
    </lineage>
</organism>